<evidence type="ECO:0000256" key="1">
    <source>
        <dbReference type="SAM" id="Coils"/>
    </source>
</evidence>
<feature type="coiled-coil region" evidence="1">
    <location>
        <begin position="1050"/>
        <end position="1080"/>
    </location>
</feature>
<gene>
    <name evidence="2" type="ORF">BC05F1_04273</name>
</gene>
<protein>
    <recommendedName>
        <fullName evidence="4">Chromosome segregation ATPase</fullName>
    </recommendedName>
</protein>
<name>A0A1C4FDE8_9BACI</name>
<feature type="coiled-coil region" evidence="1">
    <location>
        <begin position="442"/>
        <end position="523"/>
    </location>
</feature>
<feature type="coiled-coil region" evidence="1">
    <location>
        <begin position="291"/>
        <end position="405"/>
    </location>
</feature>
<feature type="coiled-coil region" evidence="1">
    <location>
        <begin position="788"/>
        <end position="829"/>
    </location>
</feature>
<dbReference type="RefSeq" id="WP_088123124.1">
    <property type="nucleotide sequence ID" value="NZ_FMBE01000014.1"/>
</dbReference>
<evidence type="ECO:0000313" key="2">
    <source>
        <dbReference type="EMBL" id="SCC53685.1"/>
    </source>
</evidence>
<feature type="coiled-coil region" evidence="1">
    <location>
        <begin position="992"/>
        <end position="1019"/>
    </location>
</feature>
<dbReference type="EMBL" id="FMBE01000014">
    <property type="protein sequence ID" value="SCC53685.1"/>
    <property type="molecule type" value="Genomic_DNA"/>
</dbReference>
<keyword evidence="1" id="KW-0175">Coiled coil</keyword>
<proteinExistence type="predicted"/>
<reference evidence="3" key="1">
    <citation type="submission" date="2016-08" db="EMBL/GenBank/DDBJ databases">
        <authorList>
            <person name="Loux V."/>
            <person name="Rue O."/>
        </authorList>
    </citation>
    <scope>NUCLEOTIDE SEQUENCE [LARGE SCALE GENOMIC DNA]</scope>
    <source>
        <strain evidence="3">INRA Bc05-F1</strain>
    </source>
</reference>
<sequence>MPRLLQVRMSNIILDEGKKVIPDLTWSPDGRDMLFILENGGGKTSVIQLMMQTILPNVTLTGRKMKETVAKRSNGHIATSWRLDGDQPKYAVFGFSYVNANSESEDLQYFNYYFTHSDDSPLTIETLPMVVNGKLTNYTEYKRTLQRAEGVRVRIPETNEQYKMELQQFQILVEEWKNMQKINGDEGGVAEFFAKAKTVEDLIKKLLIPSIEDTIFQRKEDKEGIFESFKGFKDNLLRIPELKQDIRDFGMIQDNADSVITSVETYQNMKKAFFETQNRLVRLKKTFHVYKEELQEVNASVEQEIQELNARQNDWLWIKDSYLPQQTMKEIISLQNKLQSTQEKVAQQTDRLQTEKQNHKEARALYHYGEYKMFQRERQTYQTELDAFELSHAELMKQLEEAKRVFQNAWYAELQERKEKEEEVKEKLCVCEVEMVEAKQIIKEIRQNGNVLTKENAEIQAELAQYKNYHKVLQQEVGDEAVADKSQFILQCIKEITQIKEDIIELETKIKIEEIQKKKQEESVQEKTLLIAQWSNEKQNKVKESEKYITHKERVQNMLLRIGKSISHMWEEREECVLTLQKQLDQLIRDKEKLALIVQRQRERVEDLQTYDYFIPHKTLLRIKEELEKNQIYVVLGSEWLSQQALEEEDKENVLENNRLLPYSILVEEGQIKQVERVLRTLKGERFEIPIIFQVKEKLITSFKTDIPILMSMQRGVMVFQPLEKKLFASRAEMQRILQEEELQLHTNIQNLNQYKELEALLQTVFREITSFFETYDNRFEERGKQQINSLQVKGEKAEQQIEEIRAEISLCEQQIVNMNEKCRKLEKQEYTTRTKLEKVEAFCKRYCDIQSVKDSHIKAQADLIRIEKELTMAESRQEEIRMRQMQIQRLVDDHQHQRKQHEDVRNMYGFLYELVEGEVTAEDSEDYETAQITFEQLNKRMEQENGSYEHIRKLLTAAQRNEIKEQEVIQTLAVCWEWLKYQQRSITATEVEEAKNSEEKAEETLRTMEKEMTEGEKEVYGKEERWKTECDAVKRVYKKEPHVFGEDAKEEQECAIRELTSSYEEQEQLECKYKQKEEEWRAVCQVLEAFQDIVDLPVCTELTMVLPTEEWKSIYSNPMETFRKLKRETETAKSNFEQQRMRVRRAFQQYIECLEMTNNHKVKIFADQFTRLLEGEKLFDYEYIHSKFLRVFESLAAMKQQHEHMLVQSERDKQELVNLMYQRIVAVYENIKEIPRHSKIQLYSMPFEMIKMDWKREEEETALQNLLHWVDTLLYHVQKMHQSGKNEEEIDLYIKQQLRTEKMLDSLAPIPTCQIKVFKPRKQTLMESGIDYMPWHIAAQWSGGEQYTSYMTMFMVLITHIRKKRFMKENSWKFIIADNPFGKASSEHVVSPIIELAQKCNIQLMCLTAIKEEGLRRHFDVVTSNRYYHMGGKEILSKQEQVTSLKSLYYKKPVMI</sequence>
<organism evidence="2 3">
    <name type="scientific">Bacillus wiedmannii</name>
    <dbReference type="NCBI Taxonomy" id="1890302"/>
    <lineage>
        <taxon>Bacteria</taxon>
        <taxon>Bacillati</taxon>
        <taxon>Bacillota</taxon>
        <taxon>Bacilli</taxon>
        <taxon>Bacillales</taxon>
        <taxon>Bacillaceae</taxon>
        <taxon>Bacillus</taxon>
        <taxon>Bacillus cereus group</taxon>
    </lineage>
</organism>
<accession>A0A1C4FDE8</accession>
<dbReference type="Proteomes" id="UP000196052">
    <property type="component" value="Unassembled WGS sequence"/>
</dbReference>
<evidence type="ECO:0008006" key="4">
    <source>
        <dbReference type="Google" id="ProtNLM"/>
    </source>
</evidence>
<evidence type="ECO:0000313" key="3">
    <source>
        <dbReference type="Proteomes" id="UP000196052"/>
    </source>
</evidence>